<feature type="transmembrane region" description="Helical" evidence="1">
    <location>
        <begin position="45"/>
        <end position="70"/>
    </location>
</feature>
<reference evidence="3 4" key="1">
    <citation type="submission" date="2016-10" db="EMBL/GenBank/DDBJ databases">
        <authorList>
            <person name="de Groot N.N."/>
        </authorList>
    </citation>
    <scope>NUCLEOTIDE SEQUENCE [LARGE SCALE GENOMIC DNA]</scope>
    <source>
        <strain evidence="3 4">DSM 10317</strain>
    </source>
</reference>
<dbReference type="Gene3D" id="1.10.3210.10">
    <property type="entry name" value="Hypothetical protein af1432"/>
    <property type="match status" value="1"/>
</dbReference>
<dbReference type="Proteomes" id="UP000199428">
    <property type="component" value="Unassembled WGS sequence"/>
</dbReference>
<dbReference type="InterPro" id="IPR052020">
    <property type="entry name" value="Cyclic_di-GMP/3'3'-cGAMP_PDE"/>
</dbReference>
<proteinExistence type="predicted"/>
<feature type="transmembrane region" description="Helical" evidence="1">
    <location>
        <begin position="221"/>
        <end position="245"/>
    </location>
</feature>
<accession>A0A1G5RVI7</accession>
<feature type="transmembrane region" description="Helical" evidence="1">
    <location>
        <begin position="106"/>
        <end position="128"/>
    </location>
</feature>
<organism evidence="3 4">
    <name type="scientific">Pseudobutyrivibrio xylanivorans</name>
    <dbReference type="NCBI Taxonomy" id="185007"/>
    <lineage>
        <taxon>Bacteria</taxon>
        <taxon>Bacillati</taxon>
        <taxon>Bacillota</taxon>
        <taxon>Clostridia</taxon>
        <taxon>Lachnospirales</taxon>
        <taxon>Lachnospiraceae</taxon>
        <taxon>Pseudobutyrivibrio</taxon>
    </lineage>
</organism>
<feature type="transmembrane region" description="Helical" evidence="1">
    <location>
        <begin position="403"/>
        <end position="424"/>
    </location>
</feature>
<feature type="domain" description="HD-GYP" evidence="2">
    <location>
        <begin position="496"/>
        <end position="706"/>
    </location>
</feature>
<feature type="transmembrane region" description="Helical" evidence="1">
    <location>
        <begin position="12"/>
        <end position="33"/>
    </location>
</feature>
<dbReference type="EMBL" id="FMWK01000003">
    <property type="protein sequence ID" value="SCZ77461.1"/>
    <property type="molecule type" value="Genomic_DNA"/>
</dbReference>
<evidence type="ECO:0000256" key="1">
    <source>
        <dbReference type="SAM" id="Phobius"/>
    </source>
</evidence>
<dbReference type="InterPro" id="IPR037522">
    <property type="entry name" value="HD_GYP_dom"/>
</dbReference>
<feature type="transmembrane region" description="Helical" evidence="1">
    <location>
        <begin position="152"/>
        <end position="179"/>
    </location>
</feature>
<gene>
    <name evidence="3" type="ORF">SAMN02910350_00780</name>
</gene>
<name>A0A1G5RVI7_PSEXY</name>
<dbReference type="Pfam" id="PF13487">
    <property type="entry name" value="HD_5"/>
    <property type="match status" value="1"/>
</dbReference>
<evidence type="ECO:0000313" key="3">
    <source>
        <dbReference type="EMBL" id="SCZ77461.1"/>
    </source>
</evidence>
<dbReference type="CDD" id="cd00077">
    <property type="entry name" value="HDc"/>
    <property type="match status" value="1"/>
</dbReference>
<dbReference type="PROSITE" id="PS51832">
    <property type="entry name" value="HD_GYP"/>
    <property type="match status" value="1"/>
</dbReference>
<feature type="transmembrane region" description="Helical" evidence="1">
    <location>
        <begin position="76"/>
        <end position="94"/>
    </location>
</feature>
<dbReference type="PANTHER" id="PTHR45228">
    <property type="entry name" value="CYCLIC DI-GMP PHOSPHODIESTERASE TM_0186-RELATED"/>
    <property type="match status" value="1"/>
</dbReference>
<dbReference type="AlphaFoldDB" id="A0A1G5RVI7"/>
<dbReference type="CDD" id="cd18773">
    <property type="entry name" value="PDC1_HK_sensor"/>
    <property type="match status" value="1"/>
</dbReference>
<keyword evidence="1" id="KW-0812">Transmembrane</keyword>
<protein>
    <submittedName>
        <fullName evidence="3">HD domain-containing protein</fullName>
    </submittedName>
</protein>
<evidence type="ECO:0000259" key="2">
    <source>
        <dbReference type="PROSITE" id="PS51832"/>
    </source>
</evidence>
<keyword evidence="1" id="KW-1133">Transmembrane helix</keyword>
<keyword evidence="1" id="KW-0472">Membrane</keyword>
<sequence>MSFHYTKKNYSSYALIAFIVLSVLINVGFSTLASKYSLPLYLDTIGTIFVSILGGGLPGIITGMATNIIVNFFVSGYLYFSIINVLLALITSWFAHYSKLNRIIRVVAFILVSSAVCSVLGMEIQYLVEGLPMMVNLEEVSKLLYSGDGKGYFVSLTFVAFFLNIVDKGISLFIAIIAIKLIPESVKTNISNAGWKQKPMSLEDIRSYRKKVGRKTVLNKVSFILATTIIMLSIILVSISISFYYEDCKEEYTNEVYAVVESAASVIDGDQISEYVKWGKRATGYRDTEKILQMLLDNTQGVEKLSVFIAEKNGYMYIFQEAKPDVEILDNGKILPYMEQYTDLIQQFIDGEVVDELIYSEDKSVFSASYPIRNSNGDVVAYVIADVYMSFLSEYARDYLLKTFLCFSGFILLIMVMGFTHAGYNLVFPINSITQASSLFLASHGDQKALDENVRRTRALGIRTDDEIEALYIALCKMESEMAEYVRDLRHYAEVTKKMQNGLIITLAGMVENRDVSSSSHVQNTAAYVRIILNGLKRKGYYPEKISDEYMEQLEMSAPLHDIGKINLPDSIVSKHGELTDEEAEVMKNHTVYGREIIDRAIETVKGESYLKEARNMAAYHHERWDGTGYPEGLHGEVIPLSARIMALADYLDTLTSPRGFKISYSLEEALEMIQAESGKYFDPKCVEALNDSIVEVRAILNKNITRRY</sequence>
<dbReference type="SUPFAM" id="SSF109604">
    <property type="entry name" value="HD-domain/PDEase-like"/>
    <property type="match status" value="1"/>
</dbReference>
<dbReference type="SMART" id="SM00471">
    <property type="entry name" value="HDc"/>
    <property type="match status" value="1"/>
</dbReference>
<dbReference type="InterPro" id="IPR003607">
    <property type="entry name" value="HD/PDEase_dom"/>
</dbReference>
<evidence type="ECO:0000313" key="4">
    <source>
        <dbReference type="Proteomes" id="UP000199428"/>
    </source>
</evidence>